<reference evidence="2 3" key="1">
    <citation type="submission" date="2016-10" db="EMBL/GenBank/DDBJ databases">
        <authorList>
            <person name="de Groot N.N."/>
        </authorList>
    </citation>
    <scope>NUCLEOTIDE SEQUENCE [LARGE SCALE GENOMIC DNA]</scope>
    <source>
        <strain evidence="2 3">47C3B</strain>
    </source>
</reference>
<dbReference type="GO" id="GO:0016301">
    <property type="term" value="F:kinase activity"/>
    <property type="evidence" value="ECO:0007669"/>
    <property type="project" value="UniProtKB-KW"/>
</dbReference>
<evidence type="ECO:0000313" key="2">
    <source>
        <dbReference type="EMBL" id="SDE99007.1"/>
    </source>
</evidence>
<dbReference type="InterPro" id="IPR018490">
    <property type="entry name" value="cNMP-bd_dom_sf"/>
</dbReference>
<dbReference type="InterPro" id="IPR000595">
    <property type="entry name" value="cNMP-bd_dom"/>
</dbReference>
<dbReference type="STRING" id="1391627.SAMN05216464_111200"/>
<dbReference type="Gene3D" id="2.60.120.10">
    <property type="entry name" value="Jelly Rolls"/>
    <property type="match status" value="1"/>
</dbReference>
<protein>
    <submittedName>
        <fullName evidence="2">cAMP-binding domain of CRP or a regulatory subunit of cAMP-dependent protein kinases</fullName>
    </submittedName>
</protein>
<dbReference type="OrthoDB" id="663011at2"/>
<keyword evidence="2" id="KW-0808">Transferase</keyword>
<dbReference type="EMBL" id="FNAI01000011">
    <property type="protein sequence ID" value="SDE99007.1"/>
    <property type="molecule type" value="Genomic_DNA"/>
</dbReference>
<keyword evidence="2" id="KW-0418">Kinase</keyword>
<keyword evidence="3" id="KW-1185">Reference proteome</keyword>
<dbReference type="CDD" id="cd00038">
    <property type="entry name" value="CAP_ED"/>
    <property type="match status" value="1"/>
</dbReference>
<dbReference type="Proteomes" id="UP000199072">
    <property type="component" value="Unassembled WGS sequence"/>
</dbReference>
<feature type="domain" description="Cyclic nucleotide-binding" evidence="1">
    <location>
        <begin position="29"/>
        <end position="116"/>
    </location>
</feature>
<dbReference type="InterPro" id="IPR014710">
    <property type="entry name" value="RmlC-like_jellyroll"/>
</dbReference>
<evidence type="ECO:0000313" key="3">
    <source>
        <dbReference type="Proteomes" id="UP000199072"/>
    </source>
</evidence>
<evidence type="ECO:0000259" key="1">
    <source>
        <dbReference type="Pfam" id="PF00027"/>
    </source>
</evidence>
<proteinExistence type="predicted"/>
<organism evidence="2 3">
    <name type="scientific">Mucilaginibacter pineti</name>
    <dbReference type="NCBI Taxonomy" id="1391627"/>
    <lineage>
        <taxon>Bacteria</taxon>
        <taxon>Pseudomonadati</taxon>
        <taxon>Bacteroidota</taxon>
        <taxon>Sphingobacteriia</taxon>
        <taxon>Sphingobacteriales</taxon>
        <taxon>Sphingobacteriaceae</taxon>
        <taxon>Mucilaginibacter</taxon>
    </lineage>
</organism>
<name>A0A1G7HEU2_9SPHI</name>
<gene>
    <name evidence="2" type="ORF">SAMN05216464_111200</name>
</gene>
<dbReference type="RefSeq" id="WP_091152612.1">
    <property type="nucleotide sequence ID" value="NZ_FNAI01000011.1"/>
</dbReference>
<dbReference type="Pfam" id="PF00027">
    <property type="entry name" value="cNMP_binding"/>
    <property type="match status" value="1"/>
</dbReference>
<sequence length="191" mass="21849">MESLITLFTEKLGLDIDHFETFAAQLKVKSLKKKEHLISEGSVCNFIGFVSSGTLRSYVKNNEGEFNNDFYFDNDFVSAYTSFLTQMPTNCNIEALTDSTIHYISYDKLNKLIAQDNAFLKLSKYISDTYFIRKCKRETSFLKHSATERLEGLSALYPGIGQRVSQYHIASYLGVKPESLSRIKLLTYINK</sequence>
<accession>A0A1G7HEU2</accession>
<dbReference type="SUPFAM" id="SSF51206">
    <property type="entry name" value="cAMP-binding domain-like"/>
    <property type="match status" value="1"/>
</dbReference>
<dbReference type="AlphaFoldDB" id="A0A1G7HEU2"/>